<reference evidence="1 2" key="1">
    <citation type="journal article" date="2020" name="Phytopathology">
        <title>Genome Sequence Resources of Colletotrichum truncatum, C. plurivorum, C. musicola, and C. sojae: Four Species Pathogenic to Soybean (Glycine max).</title>
        <authorList>
            <person name="Rogerio F."/>
            <person name="Boufleur T.R."/>
            <person name="Ciampi-Guillardi M."/>
            <person name="Sukno S.A."/>
            <person name="Thon M.R."/>
            <person name="Massola Junior N.S."/>
            <person name="Baroncelli R."/>
        </authorList>
    </citation>
    <scope>NUCLEOTIDE SEQUENCE [LARGE SCALE GENOMIC DNA]</scope>
    <source>
        <strain evidence="1 2">CMES1059</strain>
    </source>
</reference>
<evidence type="ECO:0000313" key="2">
    <source>
        <dbReference type="Proteomes" id="UP000805649"/>
    </source>
</evidence>
<protein>
    <submittedName>
        <fullName evidence="1">Uncharacterized protein</fullName>
    </submittedName>
</protein>
<comment type="caution">
    <text evidence="1">The sequence shown here is derived from an EMBL/GenBank/DDBJ whole genome shotgun (WGS) entry which is preliminary data.</text>
</comment>
<proteinExistence type="predicted"/>
<name>A0ACC3YMB3_COLTU</name>
<keyword evidence="2" id="KW-1185">Reference proteome</keyword>
<evidence type="ECO:0000313" key="1">
    <source>
        <dbReference type="EMBL" id="KAL0933029.1"/>
    </source>
</evidence>
<gene>
    <name evidence="1" type="ORF">CTRU02_211992</name>
</gene>
<dbReference type="EMBL" id="VUJX02000008">
    <property type="protein sequence ID" value="KAL0933029.1"/>
    <property type="molecule type" value="Genomic_DNA"/>
</dbReference>
<dbReference type="Proteomes" id="UP000805649">
    <property type="component" value="Unassembled WGS sequence"/>
</dbReference>
<accession>A0ACC3YMB3</accession>
<sequence>MADSERLRPLLRRIRSDMVLKQSPDDDASTRRPLLGDRPRQWTSIPRIASLDFLASAKSDGADCPRIKSKGSLESSYQLSPPSVAQGDGLFFQERNQTDHPARLNHMVNTLHNIMMTKPTLAPVPIEHNSCILHLLEGYWNLQEQLKKTNQALAAEKKTNERILKEFSRMTSEWDNKEADFLAEIKRIELVLASVAPDGVGAVVLARSGSVLDRGSRTSKLLQGKVEKIHQMNPKKDTNRSNTLMDPSTTAAPKSPRRTHTTLLSMRPNLDGNADVKLSEQMRDARWRRCWATKYNPHMSLGKVDAATSPAYYQPKEALNLVDLAPKSSVHEHAQQVAVAQNSIPVDAMDPSTGPASGIKDLCVNKHGRPGTLFRRTIGINEGSHGTVIAEGSVSYRSSHNNPDVLAATYGTDTSRPGCRYAEVYRHKRGFSFDPGEDDIPSMPTTESQFTADSGN</sequence>
<organism evidence="1 2">
    <name type="scientific">Colletotrichum truncatum</name>
    <name type="common">Anthracnose fungus</name>
    <name type="synonym">Colletotrichum capsici</name>
    <dbReference type="NCBI Taxonomy" id="5467"/>
    <lineage>
        <taxon>Eukaryota</taxon>
        <taxon>Fungi</taxon>
        <taxon>Dikarya</taxon>
        <taxon>Ascomycota</taxon>
        <taxon>Pezizomycotina</taxon>
        <taxon>Sordariomycetes</taxon>
        <taxon>Hypocreomycetidae</taxon>
        <taxon>Glomerellales</taxon>
        <taxon>Glomerellaceae</taxon>
        <taxon>Colletotrichum</taxon>
        <taxon>Colletotrichum truncatum species complex</taxon>
    </lineage>
</organism>